<dbReference type="SUPFAM" id="SSF69304">
    <property type="entry name" value="Tricorn protease N-terminal domain"/>
    <property type="match status" value="1"/>
</dbReference>
<dbReference type="InterPro" id="IPR015943">
    <property type="entry name" value="WD40/YVTN_repeat-like_dom_sf"/>
</dbReference>
<evidence type="ECO:0008006" key="2">
    <source>
        <dbReference type="Google" id="ProtNLM"/>
    </source>
</evidence>
<proteinExistence type="predicted"/>
<organism evidence="1">
    <name type="scientific">Halomonas sp. RT37</name>
    <dbReference type="NCBI Taxonomy" id="2950872"/>
    <lineage>
        <taxon>Bacteria</taxon>
        <taxon>Pseudomonadati</taxon>
        <taxon>Pseudomonadota</taxon>
        <taxon>Gammaproteobacteria</taxon>
        <taxon>Oceanospirillales</taxon>
        <taxon>Halomonadaceae</taxon>
        <taxon>Halomonas</taxon>
    </lineage>
</organism>
<reference evidence="1" key="1">
    <citation type="submission" date="2022-06" db="EMBL/GenBank/DDBJ databases">
        <title>A novel DMS-producing enzyme.</title>
        <authorList>
            <person name="Zhang Y."/>
        </authorList>
    </citation>
    <scope>NUCLEOTIDE SEQUENCE</scope>
    <source>
        <strain evidence="1">RT37</strain>
    </source>
</reference>
<sequence>MSKYSGYERYLARWLSRFPLVKSLVKYIYSRLVFIFSRKKYTNQSISYPAPCSINSQSSFFGYYDKSPANENGLILVQVTDQDTRKLPSSTHPIKLLVLDSGKNLLFEKEVKSYNWQQGCRPQWLNSECFIFNDFDIDKKSYVSRVFSILTKKQLKVFDFPVQVSFKAEYFISLNYRRLMAIRPDYGYRNLPPLDNESINNLNSDGLWKVDYNSGEEKLLISLSQAYSFNYRSEFSDAVHKFNHVMISENGRNIIFIHRYLLGGVRFDRLLLADSTTGVLTLLSDFGMVSHCFWANNDTVIGYMRGPDGVDGYWLIDISTQQFSPLPNYALQGFGDGHPHVFGDWLVTDTYPDKARMQHLLLCNWRSGEVKELGEFYHGFEFGGECRCDLHPRFSPDGKKVFFDSVFNGKRQLYVMDVDS</sequence>
<name>A0AAU7KMN4_9GAMM</name>
<dbReference type="Gene3D" id="2.130.10.10">
    <property type="entry name" value="YVTN repeat-like/Quinoprotein amine dehydrogenase"/>
    <property type="match status" value="1"/>
</dbReference>
<dbReference type="RefSeq" id="WP_348827979.1">
    <property type="nucleotide sequence ID" value="NZ_CP098827.1"/>
</dbReference>
<dbReference type="AlphaFoldDB" id="A0AAU7KMN4"/>
<dbReference type="EMBL" id="CP098827">
    <property type="protein sequence ID" value="XBO72750.1"/>
    <property type="molecule type" value="Genomic_DNA"/>
</dbReference>
<gene>
    <name evidence="1" type="ORF">NFG58_08635</name>
</gene>
<evidence type="ECO:0000313" key="1">
    <source>
        <dbReference type="EMBL" id="XBO72750.1"/>
    </source>
</evidence>
<accession>A0AAU7KMN4</accession>
<protein>
    <recommendedName>
        <fullName evidence="2">Glycosyl transferase</fullName>
    </recommendedName>
</protein>